<sequence length="115" mass="12917">MAKIQFSRGIDEPAVPDVRLTRSRDGRSGTATFYFERPQALNKESTDEITGMYLIDEEGEITSREVKARFVNGEPVGIEATHVMKSPADWERFMRFMESYAAENGLGFTKSQSGS</sequence>
<evidence type="ECO:0000256" key="3">
    <source>
        <dbReference type="ARBA" id="ARBA00023136"/>
    </source>
</evidence>
<keyword evidence="2 5" id="KW-0602">Photosynthesis</keyword>
<reference evidence="7" key="1">
    <citation type="journal article" date="2020" name="mSystems">
        <title>Genome- and Community-Level Interaction Insights into Carbon Utilization and Element Cycling Functions of Hydrothermarchaeota in Hydrothermal Sediment.</title>
        <authorList>
            <person name="Zhou Z."/>
            <person name="Liu Y."/>
            <person name="Xu W."/>
            <person name="Pan J."/>
            <person name="Luo Z.H."/>
            <person name="Li M."/>
        </authorList>
    </citation>
    <scope>NUCLEOTIDE SEQUENCE [LARGE SCALE GENOMIC DNA]</scope>
    <source>
        <strain evidence="7">SpSt-374</strain>
    </source>
</reference>
<comment type="subcellular location">
    <subcellularLocation>
        <location evidence="5">Cellular thylakoid membrane</location>
        <topology evidence="5">Peripheral membrane protein</topology>
        <orientation evidence="5">Cytoplasmic side</orientation>
    </subcellularLocation>
    <subcellularLocation>
        <location evidence="1">Membrane</location>
        <topology evidence="1">Peripheral membrane protein</topology>
    </subcellularLocation>
</comment>
<evidence type="ECO:0000256" key="1">
    <source>
        <dbReference type="ARBA" id="ARBA00004170"/>
    </source>
</evidence>
<dbReference type="GO" id="GO:0009654">
    <property type="term" value="C:photosystem II oxygen evolving complex"/>
    <property type="evidence" value="ECO:0007669"/>
    <property type="project" value="InterPro"/>
</dbReference>
<dbReference type="Pfam" id="PF03912">
    <property type="entry name" value="Psb28"/>
    <property type="match status" value="1"/>
</dbReference>
<comment type="subunit">
    <text evidence="5">Part of the photosystem II complex.</text>
</comment>
<dbReference type="GO" id="GO:0031676">
    <property type="term" value="C:plasma membrane-derived thylakoid membrane"/>
    <property type="evidence" value="ECO:0007669"/>
    <property type="project" value="UniProtKB-SubCell"/>
</dbReference>
<accession>A0A7C3VJM0</accession>
<evidence type="ECO:0000256" key="4">
    <source>
        <dbReference type="ARBA" id="ARBA00023276"/>
    </source>
</evidence>
<dbReference type="EMBL" id="DSPX01000202">
    <property type="protein sequence ID" value="HGG02913.1"/>
    <property type="molecule type" value="Genomic_DNA"/>
</dbReference>
<dbReference type="InterPro" id="IPR038676">
    <property type="entry name" value="Psb28_c1_sf"/>
</dbReference>
<dbReference type="HAMAP" id="MF_01370">
    <property type="entry name" value="PSII_Psb28"/>
    <property type="match status" value="1"/>
</dbReference>
<name>A0A7C3VJM0_9CYAN</name>
<comment type="caution">
    <text evidence="7">The sequence shown here is derived from an EMBL/GenBank/DDBJ whole genome shotgun (WGS) entry which is preliminary data.</text>
</comment>
<dbReference type="GO" id="GO:0015979">
    <property type="term" value="P:photosynthesis"/>
    <property type="evidence" value="ECO:0007669"/>
    <property type="project" value="UniProtKB-UniRule"/>
</dbReference>
<dbReference type="InterPro" id="IPR005610">
    <property type="entry name" value="PSII_Psb28_class-1"/>
</dbReference>
<evidence type="ECO:0000256" key="6">
    <source>
        <dbReference type="RuleBase" id="RU003509"/>
    </source>
</evidence>
<evidence type="ECO:0000256" key="5">
    <source>
        <dbReference type="HAMAP-Rule" id="MF_01370"/>
    </source>
</evidence>
<gene>
    <name evidence="5" type="primary">psb28</name>
    <name evidence="7" type="ORF">ENR15_20285</name>
</gene>
<dbReference type="AlphaFoldDB" id="A0A7C3VJM0"/>
<organism evidence="7">
    <name type="scientific">Planktothricoides sp. SpSt-374</name>
    <dbReference type="NCBI Taxonomy" id="2282167"/>
    <lineage>
        <taxon>Bacteria</taxon>
        <taxon>Bacillati</taxon>
        <taxon>Cyanobacteriota</taxon>
        <taxon>Cyanophyceae</taxon>
        <taxon>Oscillatoriophycideae</taxon>
        <taxon>Oscillatoriales</taxon>
        <taxon>Oscillatoriaceae</taxon>
        <taxon>Planktothricoides</taxon>
    </lineage>
</organism>
<keyword evidence="3 5" id="KW-0472">Membrane</keyword>
<keyword evidence="5" id="KW-0793">Thylakoid</keyword>
<dbReference type="NCBIfam" id="TIGR03047">
    <property type="entry name" value="PS_II_psb28"/>
    <property type="match status" value="1"/>
</dbReference>
<comment type="similarity">
    <text evidence="5 6">Belongs to the Psb28 family.</text>
</comment>
<evidence type="ECO:0000313" key="7">
    <source>
        <dbReference type="EMBL" id="HGG02913.1"/>
    </source>
</evidence>
<evidence type="ECO:0000256" key="2">
    <source>
        <dbReference type="ARBA" id="ARBA00022531"/>
    </source>
</evidence>
<dbReference type="Gene3D" id="2.40.30.220">
    <property type="entry name" value="Photosystem II Psb28"/>
    <property type="match status" value="1"/>
</dbReference>
<dbReference type="PANTHER" id="PTHR34963:SF2">
    <property type="entry name" value="PHOTOSYSTEM II REACTION CENTER PSB28 PROTEIN, CHLOROPLASTIC"/>
    <property type="match status" value="1"/>
</dbReference>
<dbReference type="PANTHER" id="PTHR34963">
    <property type="match status" value="1"/>
</dbReference>
<keyword evidence="4 5" id="KW-0604">Photosystem II</keyword>
<protein>
    <recommendedName>
        <fullName evidence="5 6">Photosystem II reaction center Psb28 protein</fullName>
    </recommendedName>
    <alternativeName>
        <fullName evidence="5">Photosystem II 13 kDa protein</fullName>
    </alternativeName>
    <alternativeName>
        <fullName evidence="5">Photosystem II reaction center W protein</fullName>
    </alternativeName>
</protein>
<proteinExistence type="inferred from homology"/>